<organism evidence="3 4">
    <name type="scientific">Oleomonas cavernae</name>
    <dbReference type="NCBI Taxonomy" id="2320859"/>
    <lineage>
        <taxon>Bacteria</taxon>
        <taxon>Pseudomonadati</taxon>
        <taxon>Pseudomonadota</taxon>
        <taxon>Alphaproteobacteria</taxon>
        <taxon>Acetobacterales</taxon>
        <taxon>Acetobacteraceae</taxon>
        <taxon>Oleomonas</taxon>
    </lineage>
</organism>
<dbReference type="RefSeq" id="WP_119776387.1">
    <property type="nucleotide sequence ID" value="NZ_QYUK01000008.1"/>
</dbReference>
<keyword evidence="2" id="KW-0812">Transmembrane</keyword>
<protein>
    <submittedName>
        <fullName evidence="3">Uncharacterized protein</fullName>
    </submittedName>
</protein>
<feature type="region of interest" description="Disordered" evidence="1">
    <location>
        <begin position="141"/>
        <end position="165"/>
    </location>
</feature>
<evidence type="ECO:0000256" key="2">
    <source>
        <dbReference type="SAM" id="Phobius"/>
    </source>
</evidence>
<accession>A0A418WUG8</accession>
<keyword evidence="2" id="KW-1133">Transmembrane helix</keyword>
<keyword evidence="4" id="KW-1185">Reference proteome</keyword>
<dbReference type="EMBL" id="QYUK01000008">
    <property type="protein sequence ID" value="RJF94826.1"/>
    <property type="molecule type" value="Genomic_DNA"/>
</dbReference>
<name>A0A418WUG8_9PROT</name>
<sequence length="311" mass="32992">MEIDASALRSGNAYLVAQGMMAVALVGLVGAWLQLPVEVPPEAVDQPDDDQVTERVRRSVMWRAVGVAFKALDIELATGLSRDQVHGALRVLSERGLVQAGGTASTRRYRRLDAAPEQNLKPGGAVVPVAGGAVEVKSVGAGQRAAPNAEPKARPAARTAAPKKFRSWTEAEDLQLRNLAAKGLTQAQIGTKLRRPATSVASRLKLLATRPTKQPAAPVRIVSAPFVPPPPTPIVDKKDPDADLVAAAIADGKVTVCPPAYVGVVQGGERLNVPVLDDDGSWSVHKGAVDRMKARRAEQMRRFKATRGDKS</sequence>
<evidence type="ECO:0000256" key="1">
    <source>
        <dbReference type="SAM" id="MobiDB-lite"/>
    </source>
</evidence>
<feature type="transmembrane region" description="Helical" evidence="2">
    <location>
        <begin position="12"/>
        <end position="33"/>
    </location>
</feature>
<dbReference type="Proteomes" id="UP000284605">
    <property type="component" value="Unassembled WGS sequence"/>
</dbReference>
<comment type="caution">
    <text evidence="3">The sequence shown here is derived from an EMBL/GenBank/DDBJ whole genome shotgun (WGS) entry which is preliminary data.</text>
</comment>
<keyword evidence="2" id="KW-0472">Membrane</keyword>
<dbReference type="OrthoDB" id="10002432at2"/>
<reference evidence="3 4" key="1">
    <citation type="submission" date="2018-09" db="EMBL/GenBank/DDBJ databases">
        <authorList>
            <person name="Zhu H."/>
        </authorList>
    </citation>
    <scope>NUCLEOTIDE SEQUENCE [LARGE SCALE GENOMIC DNA]</scope>
    <source>
        <strain evidence="3 4">K1W22B-8</strain>
    </source>
</reference>
<evidence type="ECO:0000313" key="3">
    <source>
        <dbReference type="EMBL" id="RJF94826.1"/>
    </source>
</evidence>
<gene>
    <name evidence="3" type="ORF">D3874_03155</name>
</gene>
<dbReference type="AlphaFoldDB" id="A0A418WUG8"/>
<evidence type="ECO:0000313" key="4">
    <source>
        <dbReference type="Proteomes" id="UP000284605"/>
    </source>
</evidence>
<proteinExistence type="predicted"/>